<gene>
    <name evidence="2" type="ORF">Scaly_2037900</name>
</gene>
<evidence type="ECO:0008006" key="3">
    <source>
        <dbReference type="Google" id="ProtNLM"/>
    </source>
</evidence>
<dbReference type="PANTHER" id="PTHR36607">
    <property type="entry name" value="1,2-DIHYDROXY-3-KETO-5-METHYLTHIOPENTENE DIOXYGENASE 4"/>
    <property type="match status" value="1"/>
</dbReference>
<accession>A0AAW2N3Q7</accession>
<reference evidence="2" key="1">
    <citation type="submission" date="2020-06" db="EMBL/GenBank/DDBJ databases">
        <authorList>
            <person name="Li T."/>
            <person name="Hu X."/>
            <person name="Zhang T."/>
            <person name="Song X."/>
            <person name="Zhang H."/>
            <person name="Dai N."/>
            <person name="Sheng W."/>
            <person name="Hou X."/>
            <person name="Wei L."/>
        </authorList>
    </citation>
    <scope>NUCLEOTIDE SEQUENCE</scope>
    <source>
        <strain evidence="2">KEN8</strain>
        <tissue evidence="2">Leaf</tissue>
    </source>
</reference>
<reference evidence="2" key="2">
    <citation type="journal article" date="2024" name="Plant">
        <title>Genomic evolution and insights into agronomic trait innovations of Sesamum species.</title>
        <authorList>
            <person name="Miao H."/>
            <person name="Wang L."/>
            <person name="Qu L."/>
            <person name="Liu H."/>
            <person name="Sun Y."/>
            <person name="Le M."/>
            <person name="Wang Q."/>
            <person name="Wei S."/>
            <person name="Zheng Y."/>
            <person name="Lin W."/>
            <person name="Duan Y."/>
            <person name="Cao H."/>
            <person name="Xiong S."/>
            <person name="Wang X."/>
            <person name="Wei L."/>
            <person name="Li C."/>
            <person name="Ma Q."/>
            <person name="Ju M."/>
            <person name="Zhao R."/>
            <person name="Li G."/>
            <person name="Mu C."/>
            <person name="Tian Q."/>
            <person name="Mei H."/>
            <person name="Zhang T."/>
            <person name="Gao T."/>
            <person name="Zhang H."/>
        </authorList>
    </citation>
    <scope>NUCLEOTIDE SEQUENCE</scope>
    <source>
        <strain evidence="2">KEN8</strain>
    </source>
</reference>
<proteinExistence type="predicted"/>
<dbReference type="AlphaFoldDB" id="A0AAW2N3Q7"/>
<protein>
    <recommendedName>
        <fullName evidence="3">Aminotransferase-like plant mobile domain-containing protein</fullName>
    </recommendedName>
</protein>
<organism evidence="2">
    <name type="scientific">Sesamum calycinum</name>
    <dbReference type="NCBI Taxonomy" id="2727403"/>
    <lineage>
        <taxon>Eukaryota</taxon>
        <taxon>Viridiplantae</taxon>
        <taxon>Streptophyta</taxon>
        <taxon>Embryophyta</taxon>
        <taxon>Tracheophyta</taxon>
        <taxon>Spermatophyta</taxon>
        <taxon>Magnoliopsida</taxon>
        <taxon>eudicotyledons</taxon>
        <taxon>Gunneridae</taxon>
        <taxon>Pentapetalae</taxon>
        <taxon>asterids</taxon>
        <taxon>lamiids</taxon>
        <taxon>Lamiales</taxon>
        <taxon>Pedaliaceae</taxon>
        <taxon>Sesamum</taxon>
    </lineage>
</organism>
<evidence type="ECO:0000256" key="1">
    <source>
        <dbReference type="SAM" id="Coils"/>
    </source>
</evidence>
<feature type="coiled-coil region" evidence="1">
    <location>
        <begin position="287"/>
        <end position="328"/>
    </location>
</feature>
<evidence type="ECO:0000313" key="2">
    <source>
        <dbReference type="EMBL" id="KAL0337628.1"/>
    </source>
</evidence>
<dbReference type="PANTHER" id="PTHR36607:SF23">
    <property type="entry name" value="AMINOTRANSFERASE-LIKE PLANT MOBILE DOMAIN-CONTAINING PROTEIN"/>
    <property type="match status" value="1"/>
</dbReference>
<comment type="caution">
    <text evidence="2">The sequence shown here is derived from an EMBL/GenBank/DDBJ whole genome shotgun (WGS) entry which is preliminary data.</text>
</comment>
<name>A0AAW2N3Q7_9LAMI</name>
<sequence>MNRCSHISIDKWVRFWFKKTTKYHPHPPRKEKKTVQPKSTHNPLGDIAIHERWSTAEEALFAKLCIERSLKEEVYLAAYLACWFCVFVLPSKDVNSICPSTFKMASLMASGRRVNLAIPVLASIYEGLNTDAIFPKPAGPSSLLMMAIPKNSVIITLLQFVRVILLFVKAANSSLSHIVRIDLDVNWLEDEVQSIDVGEKFETSHSSTTTPPLGMGLKRKQSPPPITVSVFEGESFLFNYQKEFLQKLWSGLLVKISNTPVDFLSSIEDDVYLILESMKSFHKFDIRSLHEQQLKEGKARLQDVQAKASEEASEVQSAMDELEHIEKEIIALKG</sequence>
<dbReference type="EMBL" id="JACGWM010000012">
    <property type="protein sequence ID" value="KAL0337628.1"/>
    <property type="molecule type" value="Genomic_DNA"/>
</dbReference>
<keyword evidence="1" id="KW-0175">Coiled coil</keyword>